<feature type="chain" id="PRO_5018248996" evidence="1">
    <location>
        <begin position="25"/>
        <end position="65"/>
    </location>
</feature>
<evidence type="ECO:0000313" key="3">
    <source>
        <dbReference type="Proteomes" id="UP000275910"/>
    </source>
</evidence>
<gene>
    <name evidence="2" type="ORF">D9T17_08535</name>
</gene>
<name>A0A3N2RJD1_LYSEN</name>
<reference evidence="2 3" key="1">
    <citation type="submission" date="2018-10" db="EMBL/GenBank/DDBJ databases">
        <title>The genome of Lysobacter enzymogenes OH11.</title>
        <authorList>
            <person name="Liu F."/>
            <person name="Zhao Y."/>
            <person name="Qian G."/>
            <person name="Chen Y."/>
            <person name="Xu H."/>
        </authorList>
    </citation>
    <scope>NUCLEOTIDE SEQUENCE [LARGE SCALE GENOMIC DNA]</scope>
    <source>
        <strain evidence="2 3">OH11</strain>
    </source>
</reference>
<proteinExistence type="predicted"/>
<evidence type="ECO:0000256" key="1">
    <source>
        <dbReference type="SAM" id="SignalP"/>
    </source>
</evidence>
<protein>
    <submittedName>
        <fullName evidence="2">Uncharacterized protein</fullName>
    </submittedName>
</protein>
<accession>A0A3N2RJD1</accession>
<comment type="caution">
    <text evidence="2">The sequence shown here is derived from an EMBL/GenBank/DDBJ whole genome shotgun (WGS) entry which is preliminary data.</text>
</comment>
<dbReference type="Proteomes" id="UP000275910">
    <property type="component" value="Unassembled WGS sequence"/>
</dbReference>
<keyword evidence="1" id="KW-0732">Signal</keyword>
<organism evidence="2 3">
    <name type="scientific">Lysobacter enzymogenes</name>
    <dbReference type="NCBI Taxonomy" id="69"/>
    <lineage>
        <taxon>Bacteria</taxon>
        <taxon>Pseudomonadati</taxon>
        <taxon>Pseudomonadota</taxon>
        <taxon>Gammaproteobacteria</taxon>
        <taxon>Lysobacterales</taxon>
        <taxon>Lysobacteraceae</taxon>
        <taxon>Lysobacter</taxon>
    </lineage>
</organism>
<sequence length="65" mass="7133">MENRIATVALALILGMATLSPAQAQEICLPDQQRRDRRASLIVLRVRQQAESHIVAARAAVTIRA</sequence>
<feature type="signal peptide" evidence="1">
    <location>
        <begin position="1"/>
        <end position="24"/>
    </location>
</feature>
<dbReference type="EMBL" id="RCTY01000021">
    <property type="protein sequence ID" value="ROU07567.1"/>
    <property type="molecule type" value="Genomic_DNA"/>
</dbReference>
<evidence type="ECO:0000313" key="2">
    <source>
        <dbReference type="EMBL" id="ROU07567.1"/>
    </source>
</evidence>
<dbReference type="AlphaFoldDB" id="A0A3N2RJD1"/>